<protein>
    <submittedName>
        <fullName evidence="2 4">Uncharacterized protein</fullName>
    </submittedName>
</protein>
<evidence type="ECO:0000313" key="3">
    <source>
        <dbReference type="Proteomes" id="UP000504636"/>
    </source>
</evidence>
<evidence type="ECO:0000313" key="4">
    <source>
        <dbReference type="RefSeq" id="XP_033579982.1"/>
    </source>
</evidence>
<dbReference type="AlphaFoldDB" id="A0A6A6YWT0"/>
<dbReference type="Proteomes" id="UP000504636">
    <property type="component" value="Unplaced"/>
</dbReference>
<name>A0A6A6YWT0_9PEZI</name>
<feature type="compositionally biased region" description="Polar residues" evidence="1">
    <location>
        <begin position="117"/>
        <end position="130"/>
    </location>
</feature>
<dbReference type="EMBL" id="MU003696">
    <property type="protein sequence ID" value="KAF2813018.1"/>
    <property type="molecule type" value="Genomic_DNA"/>
</dbReference>
<organism evidence="2">
    <name type="scientific">Mytilinidion resinicola</name>
    <dbReference type="NCBI Taxonomy" id="574789"/>
    <lineage>
        <taxon>Eukaryota</taxon>
        <taxon>Fungi</taxon>
        <taxon>Dikarya</taxon>
        <taxon>Ascomycota</taxon>
        <taxon>Pezizomycotina</taxon>
        <taxon>Dothideomycetes</taxon>
        <taxon>Pleosporomycetidae</taxon>
        <taxon>Mytilinidiales</taxon>
        <taxon>Mytilinidiaceae</taxon>
        <taxon>Mytilinidion</taxon>
    </lineage>
</organism>
<sequence>MVSTMLKCATAPTTLSKALGLWRESAVERRSLNGERGAACYVHLIRPWVTQSPTQLEYSVDNSGQSCAHVQTRQDDAGLPHCVVGSYRLGFARSNLSSVNRHDRVSSQDSHGCVPWSSDQMTHTPTSPTWTPNVTMASLSEGLSKNLTRSAAAVARRRGTAVLLLHVIRPN</sequence>
<reference evidence="4" key="2">
    <citation type="submission" date="2020-04" db="EMBL/GenBank/DDBJ databases">
        <authorList>
            <consortium name="NCBI Genome Project"/>
        </authorList>
    </citation>
    <scope>NUCLEOTIDE SEQUENCE</scope>
    <source>
        <strain evidence="4">CBS 304.34</strain>
    </source>
</reference>
<keyword evidence="3" id="KW-1185">Reference proteome</keyword>
<proteinExistence type="predicted"/>
<dbReference type="RefSeq" id="XP_033579982.1">
    <property type="nucleotide sequence ID" value="XM_033713648.1"/>
</dbReference>
<gene>
    <name evidence="2 4" type="ORF">BDZ99DRAFT_247592</name>
</gene>
<evidence type="ECO:0000256" key="1">
    <source>
        <dbReference type="SAM" id="MobiDB-lite"/>
    </source>
</evidence>
<feature type="region of interest" description="Disordered" evidence="1">
    <location>
        <begin position="102"/>
        <end position="130"/>
    </location>
</feature>
<dbReference type="GeneID" id="54454541"/>
<evidence type="ECO:0000313" key="2">
    <source>
        <dbReference type="EMBL" id="KAF2813018.1"/>
    </source>
</evidence>
<reference evidence="2 4" key="1">
    <citation type="journal article" date="2020" name="Stud. Mycol.">
        <title>101 Dothideomycetes genomes: a test case for predicting lifestyles and emergence of pathogens.</title>
        <authorList>
            <person name="Haridas S."/>
            <person name="Albert R."/>
            <person name="Binder M."/>
            <person name="Bloem J."/>
            <person name="Labutti K."/>
            <person name="Salamov A."/>
            <person name="Andreopoulos B."/>
            <person name="Baker S."/>
            <person name="Barry K."/>
            <person name="Bills G."/>
            <person name="Bluhm B."/>
            <person name="Cannon C."/>
            <person name="Castanera R."/>
            <person name="Culley D."/>
            <person name="Daum C."/>
            <person name="Ezra D."/>
            <person name="Gonzalez J."/>
            <person name="Henrissat B."/>
            <person name="Kuo A."/>
            <person name="Liang C."/>
            <person name="Lipzen A."/>
            <person name="Lutzoni F."/>
            <person name="Magnuson J."/>
            <person name="Mondo S."/>
            <person name="Nolan M."/>
            <person name="Ohm R."/>
            <person name="Pangilinan J."/>
            <person name="Park H.-J."/>
            <person name="Ramirez L."/>
            <person name="Alfaro M."/>
            <person name="Sun H."/>
            <person name="Tritt A."/>
            <person name="Yoshinaga Y."/>
            <person name="Zwiers L.-H."/>
            <person name="Turgeon B."/>
            <person name="Goodwin S."/>
            <person name="Spatafora J."/>
            <person name="Crous P."/>
            <person name="Grigoriev I."/>
        </authorList>
    </citation>
    <scope>NUCLEOTIDE SEQUENCE</scope>
    <source>
        <strain evidence="2 4">CBS 304.34</strain>
    </source>
</reference>
<reference evidence="4" key="3">
    <citation type="submission" date="2025-04" db="UniProtKB">
        <authorList>
            <consortium name="RefSeq"/>
        </authorList>
    </citation>
    <scope>IDENTIFICATION</scope>
    <source>
        <strain evidence="4">CBS 304.34</strain>
    </source>
</reference>
<accession>A0A6A6YWT0</accession>